<dbReference type="PANTHER" id="PTHR33026:SF7">
    <property type="entry name" value="OS03G0100275 PROTEIN"/>
    <property type="match status" value="1"/>
</dbReference>
<feature type="region of interest" description="Disordered" evidence="2">
    <location>
        <begin position="465"/>
        <end position="596"/>
    </location>
</feature>
<dbReference type="Proteomes" id="UP000095767">
    <property type="component" value="Unassembled WGS sequence"/>
</dbReference>
<feature type="compositionally biased region" description="Acidic residues" evidence="2">
    <location>
        <begin position="245"/>
        <end position="269"/>
    </location>
</feature>
<organism evidence="3 4">
    <name type="scientific">Dichanthelium oligosanthes</name>
    <dbReference type="NCBI Taxonomy" id="888268"/>
    <lineage>
        <taxon>Eukaryota</taxon>
        <taxon>Viridiplantae</taxon>
        <taxon>Streptophyta</taxon>
        <taxon>Embryophyta</taxon>
        <taxon>Tracheophyta</taxon>
        <taxon>Spermatophyta</taxon>
        <taxon>Magnoliopsida</taxon>
        <taxon>Liliopsida</taxon>
        <taxon>Poales</taxon>
        <taxon>Poaceae</taxon>
        <taxon>PACMAD clade</taxon>
        <taxon>Panicoideae</taxon>
        <taxon>Panicodae</taxon>
        <taxon>Paniceae</taxon>
        <taxon>Dichantheliinae</taxon>
        <taxon>Dichanthelium</taxon>
    </lineage>
</organism>
<evidence type="ECO:0000256" key="1">
    <source>
        <dbReference type="SAM" id="Coils"/>
    </source>
</evidence>
<feature type="region of interest" description="Disordered" evidence="2">
    <location>
        <begin position="178"/>
        <end position="354"/>
    </location>
</feature>
<comment type="caution">
    <text evidence="3">The sequence shown here is derived from an EMBL/GenBank/DDBJ whole genome shotgun (WGS) entry which is preliminary data.</text>
</comment>
<dbReference type="AlphaFoldDB" id="A0A1E5UKX5"/>
<dbReference type="EMBL" id="LWDX02073220">
    <property type="protein sequence ID" value="OEL13478.1"/>
    <property type="molecule type" value="Genomic_DNA"/>
</dbReference>
<protein>
    <submittedName>
        <fullName evidence="3">Uncharacterized protein</fullName>
    </submittedName>
</protein>
<feature type="region of interest" description="Disordered" evidence="2">
    <location>
        <begin position="1012"/>
        <end position="1049"/>
    </location>
</feature>
<feature type="compositionally biased region" description="Basic and acidic residues" evidence="2">
    <location>
        <begin position="1032"/>
        <end position="1049"/>
    </location>
</feature>
<evidence type="ECO:0000256" key="2">
    <source>
        <dbReference type="SAM" id="MobiDB-lite"/>
    </source>
</evidence>
<proteinExistence type="predicted"/>
<feature type="region of interest" description="Disordered" evidence="2">
    <location>
        <begin position="609"/>
        <end position="652"/>
    </location>
</feature>
<dbReference type="STRING" id="888268.A0A1E5UKX5"/>
<name>A0A1E5UKX5_9POAL</name>
<keyword evidence="1" id="KW-0175">Coiled coil</keyword>
<reference evidence="3 4" key="1">
    <citation type="submission" date="2016-09" db="EMBL/GenBank/DDBJ databases">
        <title>The draft genome of Dichanthelium oligosanthes: A C3 panicoid grass species.</title>
        <authorList>
            <person name="Studer A.J."/>
            <person name="Schnable J.C."/>
            <person name="Brutnell T.P."/>
        </authorList>
    </citation>
    <scope>NUCLEOTIDE SEQUENCE [LARGE SCALE GENOMIC DNA]</scope>
    <source>
        <strain evidence="4">cv. Kellogg 1175</strain>
        <tissue evidence="3">Leaf</tissue>
    </source>
</reference>
<feature type="region of interest" description="Disordered" evidence="2">
    <location>
        <begin position="868"/>
        <end position="900"/>
    </location>
</feature>
<feature type="region of interest" description="Disordered" evidence="2">
    <location>
        <begin position="404"/>
        <end position="437"/>
    </location>
</feature>
<gene>
    <name evidence="3" type="ORF">BAE44_0025503</name>
</gene>
<sequence>MADPIAELEVEVEAEEIEEEDVVLRNGRVKQYFWAKMTDSNKGWHSEWFYVSNPPPSLPRFSGHFAQRANEWEWATGKEEKKTWVHPMLAELKRLKQAGLTGVRVLWTFFERRIQPLKARAHPMYKYASVGDPTRSSRDELTPVEVRARVWAMIKRSKEVADDVTELDRHQAGLALEPAARHEGLDPPAPLHTRLCYPPLPEDAGSRAANRAENERQRALSQQKKKLTAERAKRHMLRQKGLLSDESEEEDDDDEGDDGEGDDDDDDGEEGRLAAALGLGKRPAEGELVGPSSKRARDDDPGQGSGGTAPRVGLVPGQSGDAPTSMGEASQGAVPTLTMEVGPTQPKPSVDPPVCASAGSLAEARPWELYLPCISGPLLRAAPTAALGASGSATTVATGPTVATGGSVVAGPEGAPDAAAAPHPEPPAEEASSGEVTARERVVLDLTGDDPEGEDVAAALGAEATEQLTAPPDEAVPKETDPEWSGAPSTGAAPEVREQDAPPEEVPRLTVATSEAPAATVRQEAPDATEQASNAAGVLAQPFGDAAAQDQAEAAAQAPGESEPPAALPVGQAAAEDAGRDVAPVGEPQPLVGPAQVVAPATSGALLVARPTVPAPSKGKEPASQEALPEASSGSSSGDGVELAAPESGEELTWRHRRTRETLFKLEPRQEEAEEEAVDRAVRQLADGFTALGESHLRWSERNAAKNAFLLGVVSPYMQQEESRKAHRREVERRAETAEALVVSLRQELDAAGEAAANLGNEVTALREAAAETEGFARRLRDAEDGLSRAKEVADNAVERRNFWRQKFDSEFRRRAVALPERDDAVRRATAAEGLLTPMRNELGLARQENIDLRSSLGTADNRVKRLQEDRKKDASEMKRLREERSRYRKQRDQARREVERLSKELEQARADLASRDAELGELSRAAAAVNSFTFGIAGASGSSTVNRLAEVPDVVRRSIAEGLRLGSFLTLMSAGGLYENLDLAAISRGYPNVRTAEEMVVLSQAAETSASTIASRVPADDVLETARTPRPRPEDGGEDQRADGGDAP</sequence>
<keyword evidence="4" id="KW-1185">Reference proteome</keyword>
<evidence type="ECO:0000313" key="4">
    <source>
        <dbReference type="Proteomes" id="UP000095767"/>
    </source>
</evidence>
<evidence type="ECO:0000313" key="3">
    <source>
        <dbReference type="EMBL" id="OEL13478.1"/>
    </source>
</evidence>
<dbReference type="PANTHER" id="PTHR33026">
    <property type="entry name" value="OS06G0360600 PROTEIN"/>
    <property type="match status" value="1"/>
</dbReference>
<feature type="compositionally biased region" description="Low complexity" evidence="2">
    <location>
        <begin position="404"/>
        <end position="422"/>
    </location>
</feature>
<feature type="coiled-coil region" evidence="1">
    <location>
        <begin position="728"/>
        <end position="800"/>
    </location>
</feature>
<feature type="compositionally biased region" description="Low complexity" evidence="2">
    <location>
        <begin position="546"/>
        <end position="565"/>
    </location>
</feature>
<accession>A0A1E5UKX5</accession>